<evidence type="ECO:0000259" key="3">
    <source>
        <dbReference type="SMART" id="SM00460"/>
    </source>
</evidence>
<protein>
    <submittedName>
        <fullName evidence="4">Transglutaminase-like putative cysteine protease</fullName>
    </submittedName>
</protein>
<keyword evidence="5" id="KW-1185">Reference proteome</keyword>
<dbReference type="InterPro" id="IPR002931">
    <property type="entry name" value="Transglutaminase-like"/>
</dbReference>
<evidence type="ECO:0000256" key="1">
    <source>
        <dbReference type="SAM" id="MobiDB-lite"/>
    </source>
</evidence>
<feature type="transmembrane region" description="Helical" evidence="2">
    <location>
        <begin position="614"/>
        <end position="632"/>
    </location>
</feature>
<feature type="region of interest" description="Disordered" evidence="1">
    <location>
        <begin position="518"/>
        <end position="541"/>
    </location>
</feature>
<feature type="transmembrane region" description="Helical" evidence="2">
    <location>
        <begin position="98"/>
        <end position="118"/>
    </location>
</feature>
<dbReference type="Proteomes" id="UP001519288">
    <property type="component" value="Unassembled WGS sequence"/>
</dbReference>
<feature type="compositionally biased region" description="Basic and acidic residues" evidence="1">
    <location>
        <begin position="579"/>
        <end position="605"/>
    </location>
</feature>
<feature type="compositionally biased region" description="Polar residues" evidence="1">
    <location>
        <begin position="237"/>
        <end position="253"/>
    </location>
</feature>
<evidence type="ECO:0000313" key="4">
    <source>
        <dbReference type="EMBL" id="MBP1999112.1"/>
    </source>
</evidence>
<dbReference type="Pfam" id="PF01841">
    <property type="entry name" value="Transglut_core"/>
    <property type="match status" value="1"/>
</dbReference>
<keyword evidence="2" id="KW-1133">Transmembrane helix</keyword>
<dbReference type="Gene3D" id="3.10.620.30">
    <property type="match status" value="1"/>
</dbReference>
<name>A0ABS4JBM6_9BACL</name>
<dbReference type="InterPro" id="IPR025403">
    <property type="entry name" value="TgpA-like_C"/>
</dbReference>
<dbReference type="Pfam" id="PF13559">
    <property type="entry name" value="DUF4129"/>
    <property type="match status" value="1"/>
</dbReference>
<reference evidence="4 5" key="1">
    <citation type="submission" date="2021-03" db="EMBL/GenBank/DDBJ databases">
        <title>Genomic Encyclopedia of Type Strains, Phase IV (KMG-IV): sequencing the most valuable type-strain genomes for metagenomic binning, comparative biology and taxonomic classification.</title>
        <authorList>
            <person name="Goeker M."/>
        </authorList>
    </citation>
    <scope>NUCLEOTIDE SEQUENCE [LARGE SCALE GENOMIC DNA]</scope>
    <source>
        <strain evidence="4 5">DSM 26806</strain>
    </source>
</reference>
<proteinExistence type="predicted"/>
<dbReference type="SUPFAM" id="SSF54001">
    <property type="entry name" value="Cysteine proteinases"/>
    <property type="match status" value="1"/>
</dbReference>
<keyword evidence="2" id="KW-0472">Membrane</keyword>
<feature type="domain" description="Transglutaminase-like" evidence="3">
    <location>
        <begin position="483"/>
        <end position="567"/>
    </location>
</feature>
<dbReference type="Pfam" id="PF11992">
    <property type="entry name" value="TgpA_N"/>
    <property type="match status" value="1"/>
</dbReference>
<dbReference type="SMART" id="SM00460">
    <property type="entry name" value="TGc"/>
    <property type="match status" value="1"/>
</dbReference>
<comment type="caution">
    <text evidence="4">The sequence shown here is derived from an EMBL/GenBank/DDBJ whole genome shotgun (WGS) entry which is preliminary data.</text>
</comment>
<dbReference type="PANTHER" id="PTHR42736">
    <property type="entry name" value="PROTEIN-GLUTAMINE GAMMA-GLUTAMYLTRANSFERASE"/>
    <property type="match status" value="1"/>
</dbReference>
<feature type="transmembrane region" description="Helical" evidence="2">
    <location>
        <begin position="157"/>
        <end position="173"/>
    </location>
</feature>
<dbReference type="EMBL" id="JAGGLD010000001">
    <property type="protein sequence ID" value="MBP1999112.1"/>
    <property type="molecule type" value="Genomic_DNA"/>
</dbReference>
<dbReference type="RefSeq" id="WP_209858267.1">
    <property type="nucleotide sequence ID" value="NZ_JAGGLD010000001.1"/>
</dbReference>
<sequence length="741" mass="84873">MNKRWGMPYSWYYVISVIWILIVSFQWITFARPIWYDETSVLVLYVLCAAGAAEVLLPWNIWLKWGVKLAAIVLIHYYIMTSYLIYVGSGPLFPERFIQFLTTVLPYLWFSLPAWALFEVTVRLSVSRRFIFAFLTLNIAGFGILDSFTLYNLWPQIAWTVLAGLLILISYHFRKYQTKYPVGWRQLRLYPFKVLVNIVVVISCVLLLGINMPSIDPLLTDPYSAWHDRTGKLKVSEQPSKNGHTNSSSGYSRSDSELGGGFKYDYSPVMSISTPRGSYWRGETLSFYTGQGWISLPDDQYENVYDNKPLTPGNEVSSKVKTVKVEQTIQMLGKDTYPVLFGAFAASQVTVVEDTAHHGPSMSWSARDGVLRWNGFERAPSRQENYPTEYKLISEIPIIPVDTIKTETYSQLYGSKGVDNKYLQLQNNYPKRAKDLALDITKNGKTPYEKSILLQDYLKGHYAYSNTPSLTLKKSDDFVDSFLFEIKAGYCDYFSTSMVTMARSIGLPARWVKGFAPGHQNEGAPDLSGNKEAKAPEGPYTVTNSDAHSWAEIYFGEYGWISFEATPGFALPSVDQEAAVDKTQEDNEPEKQPQSKPEEPAKKVKQETNLNTTWIILTAVGILAAWAGYMLWRHRRALYFLRLRLRAGRSLTFSEHVVGDTNRWLAQMKRKGFTRNQHQTVREAVVRWQQDAPFLHPELEGILAIFEKAKYSPHQIEETDIENIHRLLEECYRKAKKSTRR</sequence>
<feature type="transmembrane region" description="Helical" evidence="2">
    <location>
        <begin position="42"/>
        <end position="62"/>
    </location>
</feature>
<feature type="transmembrane region" description="Helical" evidence="2">
    <location>
        <begin position="69"/>
        <end position="86"/>
    </location>
</feature>
<dbReference type="InterPro" id="IPR021878">
    <property type="entry name" value="TgpA_N"/>
</dbReference>
<dbReference type="PANTHER" id="PTHR42736:SF1">
    <property type="entry name" value="PROTEIN-GLUTAMINE GAMMA-GLUTAMYLTRANSFERASE"/>
    <property type="match status" value="1"/>
</dbReference>
<feature type="region of interest" description="Disordered" evidence="1">
    <location>
        <begin position="578"/>
        <end position="605"/>
    </location>
</feature>
<keyword evidence="2" id="KW-0812">Transmembrane</keyword>
<evidence type="ECO:0000313" key="5">
    <source>
        <dbReference type="Proteomes" id="UP001519288"/>
    </source>
</evidence>
<accession>A0ABS4JBM6</accession>
<evidence type="ECO:0000256" key="2">
    <source>
        <dbReference type="SAM" id="Phobius"/>
    </source>
</evidence>
<feature type="transmembrane region" description="Helical" evidence="2">
    <location>
        <begin position="194"/>
        <end position="212"/>
    </location>
</feature>
<feature type="transmembrane region" description="Helical" evidence="2">
    <location>
        <begin position="12"/>
        <end position="30"/>
    </location>
</feature>
<feature type="transmembrane region" description="Helical" evidence="2">
    <location>
        <begin position="130"/>
        <end position="151"/>
    </location>
</feature>
<feature type="region of interest" description="Disordered" evidence="1">
    <location>
        <begin position="235"/>
        <end position="256"/>
    </location>
</feature>
<dbReference type="InterPro" id="IPR052901">
    <property type="entry name" value="Bact_TGase-like"/>
</dbReference>
<organism evidence="4 5">
    <name type="scientific">Paenibacillus shirakamiensis</name>
    <dbReference type="NCBI Taxonomy" id="1265935"/>
    <lineage>
        <taxon>Bacteria</taxon>
        <taxon>Bacillati</taxon>
        <taxon>Bacillota</taxon>
        <taxon>Bacilli</taxon>
        <taxon>Bacillales</taxon>
        <taxon>Paenibacillaceae</taxon>
        <taxon>Paenibacillus</taxon>
    </lineage>
</organism>
<dbReference type="InterPro" id="IPR038765">
    <property type="entry name" value="Papain-like_cys_pep_sf"/>
</dbReference>
<gene>
    <name evidence="4" type="ORF">J2Z69_000131</name>
</gene>